<organism evidence="3 4">
    <name type="scientific">Flavobacterium croceum DSM 17960</name>
    <dbReference type="NCBI Taxonomy" id="1121886"/>
    <lineage>
        <taxon>Bacteria</taxon>
        <taxon>Pseudomonadati</taxon>
        <taxon>Bacteroidota</taxon>
        <taxon>Flavobacteriia</taxon>
        <taxon>Flavobacteriales</taxon>
        <taxon>Flavobacteriaceae</taxon>
        <taxon>Flavobacterium</taxon>
    </lineage>
</organism>
<dbReference type="EMBL" id="PQNY01000004">
    <property type="protein sequence ID" value="POS02494.1"/>
    <property type="molecule type" value="Genomic_DNA"/>
</dbReference>
<dbReference type="Proteomes" id="UP000237056">
    <property type="component" value="Unassembled WGS sequence"/>
</dbReference>
<gene>
    <name evidence="3" type="ORF">Q361_104219</name>
</gene>
<dbReference type="GO" id="GO:0016020">
    <property type="term" value="C:membrane"/>
    <property type="evidence" value="ECO:0007669"/>
    <property type="project" value="UniProtKB-UniRule"/>
</dbReference>
<evidence type="ECO:0000313" key="3">
    <source>
        <dbReference type="EMBL" id="POS02494.1"/>
    </source>
</evidence>
<sequence>LTGRGYGESQLVNNCGCEPTNNSSCSEDQHQANRRSEFIITKM</sequence>
<accession>A0A2S4N9X6</accession>
<keyword evidence="4" id="KW-1185">Reference proteome</keyword>
<dbReference type="AlphaFoldDB" id="A0A2S4N9X6"/>
<proteinExistence type="predicted"/>
<dbReference type="InterPro" id="IPR006665">
    <property type="entry name" value="OmpA-like"/>
</dbReference>
<name>A0A2S4N9X6_9FLAO</name>
<reference evidence="3 4" key="1">
    <citation type="submission" date="2018-01" db="EMBL/GenBank/DDBJ databases">
        <title>Genomic Encyclopedia of Type Strains, Phase I: the one thousand microbial genomes (KMG-I) project.</title>
        <authorList>
            <person name="Goeker M."/>
        </authorList>
    </citation>
    <scope>NUCLEOTIDE SEQUENCE [LARGE SCALE GENOMIC DNA]</scope>
    <source>
        <strain evidence="3 4">DSM 17960</strain>
    </source>
</reference>
<dbReference type="PROSITE" id="PS51123">
    <property type="entry name" value="OMPA_2"/>
    <property type="match status" value="1"/>
</dbReference>
<evidence type="ECO:0000256" key="1">
    <source>
        <dbReference type="PROSITE-ProRule" id="PRU00473"/>
    </source>
</evidence>
<keyword evidence="1" id="KW-0472">Membrane</keyword>
<comment type="caution">
    <text evidence="3">The sequence shown here is derived from an EMBL/GenBank/DDBJ whole genome shotgun (WGS) entry which is preliminary data.</text>
</comment>
<evidence type="ECO:0000313" key="4">
    <source>
        <dbReference type="Proteomes" id="UP000237056"/>
    </source>
</evidence>
<feature type="non-terminal residue" evidence="3">
    <location>
        <position position="1"/>
    </location>
</feature>
<feature type="domain" description="OmpA-like" evidence="2">
    <location>
        <begin position="1"/>
        <end position="43"/>
    </location>
</feature>
<protein>
    <recommendedName>
        <fullName evidence="2">OmpA-like domain-containing protein</fullName>
    </recommendedName>
</protein>
<evidence type="ECO:0000259" key="2">
    <source>
        <dbReference type="PROSITE" id="PS51123"/>
    </source>
</evidence>